<sequence>MTARTTTSTRNSDAAAESAAESAEDLPRLLTVGHSNRSLNEFIELLTSTGTEVVVDVRKLPGSTKNPWFNADTLEGDLAEAGIELRRLEGLTGRRRVSRTVPFEVNAWWQNRSFHNYADHCLSEEFRTDLGTLISWSAEARCAIMCSEAVWWRCHRRLIADQLLARDLPVSHILGEGHIDAAKLSEGARIDDDGTLTYPTDN</sequence>
<feature type="compositionally biased region" description="Low complexity" evidence="1">
    <location>
        <begin position="12"/>
        <end position="21"/>
    </location>
</feature>
<feature type="region of interest" description="Disordered" evidence="1">
    <location>
        <begin position="1"/>
        <end position="24"/>
    </location>
</feature>
<evidence type="ECO:0000313" key="3">
    <source>
        <dbReference type="Proteomes" id="UP001064879"/>
    </source>
</evidence>
<organism evidence="2 3">
    <name type="scientific">Brevibacterium spongiae</name>
    <dbReference type="NCBI Taxonomy" id="2909672"/>
    <lineage>
        <taxon>Bacteria</taxon>
        <taxon>Bacillati</taxon>
        <taxon>Actinomycetota</taxon>
        <taxon>Actinomycetes</taxon>
        <taxon>Micrococcales</taxon>
        <taxon>Brevibacteriaceae</taxon>
        <taxon>Brevibacterium</taxon>
    </lineage>
</organism>
<protein>
    <submittedName>
        <fullName evidence="2">DUF488 domain-containing protein</fullName>
    </submittedName>
</protein>
<dbReference type="PANTHER" id="PTHR39337:SF1">
    <property type="entry name" value="BLR5642 PROTEIN"/>
    <property type="match status" value="1"/>
</dbReference>
<dbReference type="Pfam" id="PF04343">
    <property type="entry name" value="DUF488"/>
    <property type="match status" value="1"/>
</dbReference>
<dbReference type="PIRSF" id="PIRSF024492">
    <property type="entry name" value="UCP024492"/>
    <property type="match status" value="1"/>
</dbReference>
<accession>A0ABY5SSQ5</accession>
<dbReference type="InterPro" id="IPR014519">
    <property type="entry name" value="UCP024492"/>
</dbReference>
<proteinExistence type="predicted"/>
<name>A0ABY5SSQ5_9MICO</name>
<dbReference type="EMBL" id="CP093443">
    <property type="protein sequence ID" value="UVI36066.1"/>
    <property type="molecule type" value="Genomic_DNA"/>
</dbReference>
<dbReference type="RefSeq" id="WP_265418677.1">
    <property type="nucleotide sequence ID" value="NZ_CP093443.1"/>
</dbReference>
<keyword evidence="3" id="KW-1185">Reference proteome</keyword>
<reference evidence="2" key="1">
    <citation type="submission" date="2022-03" db="EMBL/GenBank/DDBJ databases">
        <title>Brevibacterium spongiae sp. nov., isolated from marine sponge.</title>
        <authorList>
            <person name="Li Z."/>
            <person name="Zhang M."/>
        </authorList>
    </citation>
    <scope>NUCLEOTIDE SEQUENCE</scope>
    <source>
        <strain evidence="2">WHS-Z9</strain>
    </source>
</reference>
<gene>
    <name evidence="2" type="ORF">L1F31_18450</name>
</gene>
<dbReference type="InterPro" id="IPR007438">
    <property type="entry name" value="DUF488"/>
</dbReference>
<evidence type="ECO:0000256" key="1">
    <source>
        <dbReference type="SAM" id="MobiDB-lite"/>
    </source>
</evidence>
<dbReference type="PANTHER" id="PTHR39337">
    <property type="entry name" value="BLR5642 PROTEIN"/>
    <property type="match status" value="1"/>
</dbReference>
<evidence type="ECO:0000313" key="2">
    <source>
        <dbReference type="EMBL" id="UVI36066.1"/>
    </source>
</evidence>
<feature type="compositionally biased region" description="Polar residues" evidence="1">
    <location>
        <begin position="1"/>
        <end position="11"/>
    </location>
</feature>
<dbReference type="Proteomes" id="UP001064879">
    <property type="component" value="Chromosome"/>
</dbReference>